<sequence length="81" mass="8950">MTGVVRTSDGFYIGQAPGDIGYNVFIGKPAQHEGPGREHSRAVWEGLTVQERNLVRIRCNHPMDGERIPLSDFGIEEVIAT</sequence>
<dbReference type="EMBL" id="LAZR01006213">
    <property type="protein sequence ID" value="KKM93866.1"/>
    <property type="molecule type" value="Genomic_DNA"/>
</dbReference>
<evidence type="ECO:0000313" key="1">
    <source>
        <dbReference type="EMBL" id="KKM93866.1"/>
    </source>
</evidence>
<comment type="caution">
    <text evidence="1">The sequence shown here is derived from an EMBL/GenBank/DDBJ whole genome shotgun (WGS) entry which is preliminary data.</text>
</comment>
<gene>
    <name evidence="1" type="ORF">LCGC14_1203950</name>
</gene>
<dbReference type="AlphaFoldDB" id="A0A0F9M3F1"/>
<reference evidence="1" key="1">
    <citation type="journal article" date="2015" name="Nature">
        <title>Complex archaea that bridge the gap between prokaryotes and eukaryotes.</title>
        <authorList>
            <person name="Spang A."/>
            <person name="Saw J.H."/>
            <person name="Jorgensen S.L."/>
            <person name="Zaremba-Niedzwiedzka K."/>
            <person name="Martijn J."/>
            <person name="Lind A.E."/>
            <person name="van Eijk R."/>
            <person name="Schleper C."/>
            <person name="Guy L."/>
            <person name="Ettema T.J."/>
        </authorList>
    </citation>
    <scope>NUCLEOTIDE SEQUENCE</scope>
</reference>
<accession>A0A0F9M3F1</accession>
<name>A0A0F9M3F1_9ZZZZ</name>
<organism evidence="1">
    <name type="scientific">marine sediment metagenome</name>
    <dbReference type="NCBI Taxonomy" id="412755"/>
    <lineage>
        <taxon>unclassified sequences</taxon>
        <taxon>metagenomes</taxon>
        <taxon>ecological metagenomes</taxon>
    </lineage>
</organism>
<proteinExistence type="predicted"/>
<protein>
    <submittedName>
        <fullName evidence="1">Uncharacterized protein</fullName>
    </submittedName>
</protein>